<dbReference type="RefSeq" id="WP_141327097.1">
    <property type="nucleotide sequence ID" value="NZ_BJMZ01000020.1"/>
</dbReference>
<feature type="transmembrane region" description="Helical" evidence="5">
    <location>
        <begin position="228"/>
        <end position="253"/>
    </location>
</feature>
<feature type="domain" description="O-antigen ligase-related" evidence="6">
    <location>
        <begin position="184"/>
        <end position="324"/>
    </location>
</feature>
<evidence type="ECO:0000256" key="2">
    <source>
        <dbReference type="ARBA" id="ARBA00022692"/>
    </source>
</evidence>
<evidence type="ECO:0000259" key="6">
    <source>
        <dbReference type="Pfam" id="PF04932"/>
    </source>
</evidence>
<dbReference type="EMBL" id="MK483556">
    <property type="protein sequence ID" value="QBR99960.1"/>
    <property type="molecule type" value="Genomic_DNA"/>
</dbReference>
<feature type="transmembrane region" description="Helical" evidence="5">
    <location>
        <begin position="150"/>
        <end position="171"/>
    </location>
</feature>
<evidence type="ECO:0000256" key="3">
    <source>
        <dbReference type="ARBA" id="ARBA00022989"/>
    </source>
</evidence>
<keyword evidence="2 5" id="KW-0812">Transmembrane</keyword>
<feature type="transmembrane region" description="Helical" evidence="5">
    <location>
        <begin position="311"/>
        <end position="330"/>
    </location>
</feature>
<feature type="transmembrane region" description="Helical" evidence="5">
    <location>
        <begin position="109"/>
        <end position="130"/>
    </location>
</feature>
<evidence type="ECO:0000256" key="1">
    <source>
        <dbReference type="ARBA" id="ARBA00004141"/>
    </source>
</evidence>
<reference evidence="7" key="1">
    <citation type="journal article" date="2019" name="Sci. Rep.">
        <title>A comparative genomics approach for identifying host-range determinants in Streptococcus thermophilus bacteriophages.</title>
        <authorList>
            <person name="Szymczak P."/>
            <person name="Rau M.H."/>
            <person name="Monteiro J.M."/>
            <person name="Pinho M.G."/>
            <person name="Filipe S.R."/>
            <person name="Vogensen F.K."/>
            <person name="Zeidan A.A."/>
            <person name="Janzen T."/>
        </authorList>
    </citation>
    <scope>NUCLEOTIDE SEQUENCE</scope>
    <source>
        <strain evidence="7">STCH_20_eps</strain>
    </source>
</reference>
<proteinExistence type="predicted"/>
<sequence length="399" mass="46666">MKRKIKLDFNFLYFIILIPFFKTDFLARFSHISQFFNLTKFASIIFIFLTIYKNKYISKKMQVLILFSLTIIVPTFIYSGDNSAVFNYFLSFWCLSYLVDTLNKNRKFLGTLLFIFEMYIYINFATMLIYPNGMYSTGTLLTGIAYQNWFLGFKNILICYFLPAYIVSYLYMNITGKKLRTIILSIIIFISTFIAGSATTLIGLSILLIFSIFSFLQRQYKIFNFKNYIIVTIVMFFGIVIFRLQDLFGFLIVDILNKDLTFTGRTKLWNITINAIKQKPFIGHGWQNTNIRHFMYGSSTIITAHNQILEYLYLGGIVSLIILILLLIIVNKDLKKYYQDKNVQIISLGFLIYQILNLTEVYLNPIVLLLLILPIFGDKFAFKEERKISNEIINNSSSL</sequence>
<evidence type="ECO:0000256" key="5">
    <source>
        <dbReference type="SAM" id="Phobius"/>
    </source>
</evidence>
<dbReference type="PANTHER" id="PTHR37422:SF13">
    <property type="entry name" value="LIPOPOLYSACCHARIDE BIOSYNTHESIS PROTEIN PA4999-RELATED"/>
    <property type="match status" value="1"/>
</dbReference>
<feature type="transmembrane region" description="Helical" evidence="5">
    <location>
        <begin position="350"/>
        <end position="377"/>
    </location>
</feature>
<dbReference type="AlphaFoldDB" id="A0A4Y3UIA7"/>
<keyword evidence="3 5" id="KW-1133">Transmembrane helix</keyword>
<protein>
    <recommendedName>
        <fullName evidence="6">O-antigen ligase-related domain-containing protein</fullName>
    </recommendedName>
</protein>
<comment type="subcellular location">
    <subcellularLocation>
        <location evidence="1">Membrane</location>
        <topology evidence="1">Multi-pass membrane protein</topology>
    </subcellularLocation>
</comment>
<keyword evidence="4 5" id="KW-0472">Membrane</keyword>
<dbReference type="InterPro" id="IPR051533">
    <property type="entry name" value="WaaL-like"/>
</dbReference>
<accession>A0A4Y3UIA7</accession>
<dbReference type="InterPro" id="IPR007016">
    <property type="entry name" value="O-antigen_ligase-rel_domated"/>
</dbReference>
<feature type="transmembrane region" description="Helical" evidence="5">
    <location>
        <begin position="183"/>
        <end position="216"/>
    </location>
</feature>
<gene>
    <name evidence="7" type="ORF">eps20_0008</name>
</gene>
<evidence type="ECO:0000313" key="7">
    <source>
        <dbReference type="EMBL" id="QBR99960.1"/>
    </source>
</evidence>
<dbReference type="GO" id="GO:0016020">
    <property type="term" value="C:membrane"/>
    <property type="evidence" value="ECO:0007669"/>
    <property type="project" value="UniProtKB-SubCell"/>
</dbReference>
<feature type="transmembrane region" description="Helical" evidence="5">
    <location>
        <begin position="32"/>
        <end position="51"/>
    </location>
</feature>
<feature type="transmembrane region" description="Helical" evidence="5">
    <location>
        <begin position="7"/>
        <end position="26"/>
    </location>
</feature>
<evidence type="ECO:0000256" key="4">
    <source>
        <dbReference type="ARBA" id="ARBA00023136"/>
    </source>
</evidence>
<dbReference type="Pfam" id="PF04932">
    <property type="entry name" value="Wzy_C"/>
    <property type="match status" value="1"/>
</dbReference>
<name>A0A4Y3UIA7_STRTR</name>
<organism evidence="7">
    <name type="scientific">Streptococcus thermophilus</name>
    <dbReference type="NCBI Taxonomy" id="1308"/>
    <lineage>
        <taxon>Bacteria</taxon>
        <taxon>Bacillati</taxon>
        <taxon>Bacillota</taxon>
        <taxon>Bacilli</taxon>
        <taxon>Lactobacillales</taxon>
        <taxon>Streptococcaceae</taxon>
        <taxon>Streptococcus</taxon>
    </lineage>
</organism>
<dbReference type="PANTHER" id="PTHR37422">
    <property type="entry name" value="TEICHURONIC ACID BIOSYNTHESIS PROTEIN TUAE"/>
    <property type="match status" value="1"/>
</dbReference>
<feature type="transmembrane region" description="Helical" evidence="5">
    <location>
        <begin position="63"/>
        <end position="79"/>
    </location>
</feature>